<feature type="region of interest" description="Disordered" evidence="1">
    <location>
        <begin position="30"/>
        <end position="102"/>
    </location>
</feature>
<evidence type="ECO:0000256" key="1">
    <source>
        <dbReference type="SAM" id="MobiDB-lite"/>
    </source>
</evidence>
<dbReference type="AlphaFoldDB" id="A0AAV7NBN4"/>
<sequence>MNRVNTIRWDRLLGGKNELRVVRDQQIYKNHSARRVPPSGQSDLRKGRHEFRRFEESETPGLPSVAQEQRRGRSSGKRTRAGLLTAALTRTDRGAGEREWKPRRLLGSATVLGAAQGTERMGGLEARGCSRR</sequence>
<name>A0AAV7NBN4_PLEWA</name>
<proteinExistence type="predicted"/>
<protein>
    <submittedName>
        <fullName evidence="2">Uncharacterized protein</fullName>
    </submittedName>
</protein>
<accession>A0AAV7NBN4</accession>
<dbReference type="EMBL" id="JANPWB010000013">
    <property type="protein sequence ID" value="KAJ1110150.1"/>
    <property type="molecule type" value="Genomic_DNA"/>
</dbReference>
<evidence type="ECO:0000313" key="2">
    <source>
        <dbReference type="EMBL" id="KAJ1110150.1"/>
    </source>
</evidence>
<evidence type="ECO:0000313" key="3">
    <source>
        <dbReference type="Proteomes" id="UP001066276"/>
    </source>
</evidence>
<feature type="compositionally biased region" description="Basic and acidic residues" evidence="1">
    <location>
        <begin position="90"/>
        <end position="102"/>
    </location>
</feature>
<dbReference type="Proteomes" id="UP001066276">
    <property type="component" value="Chromosome 9"/>
</dbReference>
<organism evidence="2 3">
    <name type="scientific">Pleurodeles waltl</name>
    <name type="common">Iberian ribbed newt</name>
    <dbReference type="NCBI Taxonomy" id="8319"/>
    <lineage>
        <taxon>Eukaryota</taxon>
        <taxon>Metazoa</taxon>
        <taxon>Chordata</taxon>
        <taxon>Craniata</taxon>
        <taxon>Vertebrata</taxon>
        <taxon>Euteleostomi</taxon>
        <taxon>Amphibia</taxon>
        <taxon>Batrachia</taxon>
        <taxon>Caudata</taxon>
        <taxon>Salamandroidea</taxon>
        <taxon>Salamandridae</taxon>
        <taxon>Pleurodelinae</taxon>
        <taxon>Pleurodeles</taxon>
    </lineage>
</organism>
<keyword evidence="3" id="KW-1185">Reference proteome</keyword>
<reference evidence="2" key="1">
    <citation type="journal article" date="2022" name="bioRxiv">
        <title>Sequencing and chromosome-scale assembly of the giantPleurodeles waltlgenome.</title>
        <authorList>
            <person name="Brown T."/>
            <person name="Elewa A."/>
            <person name="Iarovenko S."/>
            <person name="Subramanian E."/>
            <person name="Araus A.J."/>
            <person name="Petzold A."/>
            <person name="Susuki M."/>
            <person name="Suzuki K.-i.T."/>
            <person name="Hayashi T."/>
            <person name="Toyoda A."/>
            <person name="Oliveira C."/>
            <person name="Osipova E."/>
            <person name="Leigh N.D."/>
            <person name="Simon A."/>
            <person name="Yun M.H."/>
        </authorList>
    </citation>
    <scope>NUCLEOTIDE SEQUENCE</scope>
    <source>
        <strain evidence="2">20211129_DDA</strain>
        <tissue evidence="2">Liver</tissue>
    </source>
</reference>
<gene>
    <name evidence="2" type="ORF">NDU88_007505</name>
</gene>
<comment type="caution">
    <text evidence="2">The sequence shown here is derived from an EMBL/GenBank/DDBJ whole genome shotgun (WGS) entry which is preliminary data.</text>
</comment>